<name>A0AAN9L4J4_CANGL</name>
<keyword evidence="2" id="KW-0489">Methyltransferase</keyword>
<keyword evidence="6" id="KW-0539">Nucleus</keyword>
<dbReference type="PROSITE" id="PS50829">
    <property type="entry name" value="GYF"/>
    <property type="match status" value="1"/>
</dbReference>
<sequence length="507" mass="57076">MEGSRERMNFMKDNLWGTTPNQVVVILIDPNPRTIRSNQNKPNAISRSKVLILKCLVCVVNTFQMRHKNERLFYWERFMVFSTAFLHEDAPFFSRKRPRVSDLEHQDIDLHADAGTCGDISLFLDQNVERITQILHVIKIVIMIATAKTHSKSLALYFSWSCSFRTILPFAKCGSTGDIPSSGNIDDKVDPDCGMEMNCPSNVNRGDVPVCSTAGNISHMDQSFHGYVQQPAFVSGWMYVNENGQMCGPYIKEQLYEGLSTGFLPFELPVYPVVNGTIMNPVPLNYFKQFPDHVSSGFAYLNMNISGSRMPTNCFSSSYKDTAVYEQDRSIEHAAPLAVNPDSQSVSQAHVKEYNHLNSNSDAFNSIISCQMLGEECCWLYEDENATKHGPHSISELISWHRHGYLTDSTVVGLQMNAFSKSVEITDPCRNILVVVQRRISFAIAPIFWMLQLQFWGLGFKIKYQMGVDGIFTKDVGSGLVSLAHLVGDFYLHTFGGCCWNIPSPLS</sequence>
<reference evidence="8 9" key="1">
    <citation type="submission" date="2024-01" db="EMBL/GenBank/DDBJ databases">
        <title>The genomes of 5 underutilized Papilionoideae crops provide insights into root nodulation and disease resistanc.</title>
        <authorList>
            <person name="Jiang F."/>
        </authorList>
    </citation>
    <scope>NUCLEOTIDE SEQUENCE [LARGE SCALE GENOMIC DNA]</scope>
    <source>
        <strain evidence="8">LVBAO_FW01</strain>
        <tissue evidence="8">Leaves</tissue>
    </source>
</reference>
<evidence type="ECO:0000313" key="9">
    <source>
        <dbReference type="Proteomes" id="UP001367508"/>
    </source>
</evidence>
<comment type="caution">
    <text evidence="8">The sequence shown here is derived from an EMBL/GenBank/DDBJ whole genome shotgun (WGS) entry which is preliminary data.</text>
</comment>
<dbReference type="InterPro" id="IPR003169">
    <property type="entry name" value="GYF"/>
</dbReference>
<dbReference type="EMBL" id="JAYMYQ010000005">
    <property type="protein sequence ID" value="KAK7329350.1"/>
    <property type="molecule type" value="Genomic_DNA"/>
</dbReference>
<dbReference type="Gene3D" id="3.30.1490.40">
    <property type="match status" value="2"/>
</dbReference>
<keyword evidence="5" id="KW-0156">Chromatin regulator</keyword>
<dbReference type="SUPFAM" id="SSF55277">
    <property type="entry name" value="GYF domain"/>
    <property type="match status" value="1"/>
</dbReference>
<evidence type="ECO:0000256" key="4">
    <source>
        <dbReference type="ARBA" id="ARBA00022691"/>
    </source>
</evidence>
<evidence type="ECO:0000313" key="8">
    <source>
        <dbReference type="EMBL" id="KAK7329350.1"/>
    </source>
</evidence>
<dbReference type="GO" id="GO:0048188">
    <property type="term" value="C:Set1C/COMPASS complex"/>
    <property type="evidence" value="ECO:0007669"/>
    <property type="project" value="TreeGrafter"/>
</dbReference>
<gene>
    <name evidence="8" type="ORF">VNO77_23511</name>
</gene>
<dbReference type="Proteomes" id="UP001367508">
    <property type="component" value="Unassembled WGS sequence"/>
</dbReference>
<dbReference type="PANTHER" id="PTHR45814:SF2">
    <property type="entry name" value="HISTONE-LYSINE N-METHYLTRANSFERASE SETD1"/>
    <property type="match status" value="1"/>
</dbReference>
<keyword evidence="3" id="KW-0808">Transferase</keyword>
<dbReference type="InterPro" id="IPR035445">
    <property type="entry name" value="GYF-like_dom_sf"/>
</dbReference>
<dbReference type="GO" id="GO:0032259">
    <property type="term" value="P:methylation"/>
    <property type="evidence" value="ECO:0007669"/>
    <property type="project" value="UniProtKB-KW"/>
</dbReference>
<evidence type="ECO:0000256" key="6">
    <source>
        <dbReference type="ARBA" id="ARBA00023242"/>
    </source>
</evidence>
<proteinExistence type="predicted"/>
<dbReference type="PANTHER" id="PTHR45814">
    <property type="entry name" value="HISTONE-LYSINE N-METHYLTRANSFERASE SETD1"/>
    <property type="match status" value="1"/>
</dbReference>
<dbReference type="InterPro" id="IPR044570">
    <property type="entry name" value="Set1-like"/>
</dbReference>
<keyword evidence="4" id="KW-0949">S-adenosyl-L-methionine</keyword>
<keyword evidence="9" id="KW-1185">Reference proteome</keyword>
<organism evidence="8 9">
    <name type="scientific">Canavalia gladiata</name>
    <name type="common">Sword bean</name>
    <name type="synonym">Dolichos gladiatus</name>
    <dbReference type="NCBI Taxonomy" id="3824"/>
    <lineage>
        <taxon>Eukaryota</taxon>
        <taxon>Viridiplantae</taxon>
        <taxon>Streptophyta</taxon>
        <taxon>Embryophyta</taxon>
        <taxon>Tracheophyta</taxon>
        <taxon>Spermatophyta</taxon>
        <taxon>Magnoliopsida</taxon>
        <taxon>eudicotyledons</taxon>
        <taxon>Gunneridae</taxon>
        <taxon>Pentapetalae</taxon>
        <taxon>rosids</taxon>
        <taxon>fabids</taxon>
        <taxon>Fabales</taxon>
        <taxon>Fabaceae</taxon>
        <taxon>Papilionoideae</taxon>
        <taxon>50 kb inversion clade</taxon>
        <taxon>NPAAA clade</taxon>
        <taxon>indigoferoid/millettioid clade</taxon>
        <taxon>Phaseoleae</taxon>
        <taxon>Canavalia</taxon>
    </lineage>
</organism>
<evidence type="ECO:0000256" key="2">
    <source>
        <dbReference type="ARBA" id="ARBA00022603"/>
    </source>
</evidence>
<dbReference type="AlphaFoldDB" id="A0AAN9L4J4"/>
<comment type="subcellular location">
    <subcellularLocation>
        <location evidence="1">Nucleus</location>
    </subcellularLocation>
</comment>
<evidence type="ECO:0000256" key="3">
    <source>
        <dbReference type="ARBA" id="ARBA00022679"/>
    </source>
</evidence>
<evidence type="ECO:0000259" key="7">
    <source>
        <dbReference type="PROSITE" id="PS50829"/>
    </source>
</evidence>
<protein>
    <recommendedName>
        <fullName evidence="7">GYF domain-containing protein</fullName>
    </recommendedName>
</protein>
<feature type="domain" description="GYF" evidence="7">
    <location>
        <begin position="376"/>
        <end position="433"/>
    </location>
</feature>
<evidence type="ECO:0000256" key="5">
    <source>
        <dbReference type="ARBA" id="ARBA00022853"/>
    </source>
</evidence>
<dbReference type="GO" id="GO:0042800">
    <property type="term" value="F:histone H3K4 methyltransferase activity"/>
    <property type="evidence" value="ECO:0007669"/>
    <property type="project" value="InterPro"/>
</dbReference>
<evidence type="ECO:0000256" key="1">
    <source>
        <dbReference type="ARBA" id="ARBA00004123"/>
    </source>
</evidence>
<accession>A0AAN9L4J4</accession>